<gene>
    <name evidence="2" type="ORF">PGLA1383_LOCUS48392</name>
    <name evidence="3" type="ORF">PGLA2088_LOCUS5638</name>
</gene>
<dbReference type="InterPro" id="IPR037151">
    <property type="entry name" value="AlkB-like_sf"/>
</dbReference>
<feature type="domain" description="Alpha-ketoglutarate-dependent dioxygenase AlkB-like" evidence="1">
    <location>
        <begin position="141"/>
        <end position="310"/>
    </location>
</feature>
<evidence type="ECO:0000313" key="5">
    <source>
        <dbReference type="Proteomes" id="UP000654075"/>
    </source>
</evidence>
<dbReference type="EMBL" id="CAJNNW010005401">
    <property type="protein sequence ID" value="CAE8647388.1"/>
    <property type="molecule type" value="Genomic_DNA"/>
</dbReference>
<sequence>MCGLQACCKFGRELCYCSDGCYRDASRGCEALEWEPSEAEGWLQGEGLGRWRRQLASFLASGRVLMTRLTEGSLRRAGVPRPRAKEVMVDVELLRRGAWAAPEPPRYQLPLAIVEELGQQVARQSWEPLLRDPTCRSFAALCKRAVPQELAWQWFHTLRSQLPWQDPSDANYQADGKTIPRRTIFTVQPGCGCVYKYSGVKVAPFPEPSFVADIRRRCVELAGLSDQDQPNSCNINLYRDGHDSVGWHTDDEELFEGQYNDMCILSLSLGASRTFQVKRQQSKAVQGNAAGRKGPVTASVSVGHGDLCTME</sequence>
<dbReference type="OrthoDB" id="410694at2759"/>
<dbReference type="AlphaFoldDB" id="A0A813IBV9"/>
<evidence type="ECO:0000313" key="4">
    <source>
        <dbReference type="Proteomes" id="UP000626109"/>
    </source>
</evidence>
<name>A0A813IBV9_POLGL</name>
<dbReference type="PANTHER" id="PTHR31212">
    <property type="entry name" value="ALPHA-KETOGLUTARATE-DEPENDENT DIOXYGENASE ALKB HOMOLOG 3"/>
    <property type="match status" value="1"/>
</dbReference>
<dbReference type="PANTHER" id="PTHR31212:SF4">
    <property type="entry name" value="ALPHA-KETOGLUTARATE-DEPENDENT DIOXYGENASE ALKB HOMOLOG 3"/>
    <property type="match status" value="1"/>
</dbReference>
<evidence type="ECO:0000259" key="1">
    <source>
        <dbReference type="Pfam" id="PF13532"/>
    </source>
</evidence>
<dbReference type="SUPFAM" id="SSF51197">
    <property type="entry name" value="Clavaminate synthase-like"/>
    <property type="match status" value="1"/>
</dbReference>
<dbReference type="Gene3D" id="2.60.120.590">
    <property type="entry name" value="Alpha-ketoglutarate-dependent dioxygenase AlkB-like"/>
    <property type="match status" value="1"/>
</dbReference>
<dbReference type="InterPro" id="IPR032854">
    <property type="entry name" value="ALKBH3"/>
</dbReference>
<feature type="non-terminal residue" evidence="3">
    <location>
        <position position="1"/>
    </location>
</feature>
<keyword evidence="5" id="KW-1185">Reference proteome</keyword>
<dbReference type="Proteomes" id="UP000654075">
    <property type="component" value="Unassembled WGS sequence"/>
</dbReference>
<evidence type="ECO:0000313" key="3">
    <source>
        <dbReference type="EMBL" id="CAE8647388.1"/>
    </source>
</evidence>
<comment type="caution">
    <text evidence="3">The sequence shown here is derived from an EMBL/GenBank/DDBJ whole genome shotgun (WGS) entry which is preliminary data.</text>
</comment>
<dbReference type="Proteomes" id="UP000626109">
    <property type="component" value="Unassembled WGS sequence"/>
</dbReference>
<reference evidence="3" key="1">
    <citation type="submission" date="2021-02" db="EMBL/GenBank/DDBJ databases">
        <authorList>
            <person name="Dougan E. K."/>
            <person name="Rhodes N."/>
            <person name="Thang M."/>
            <person name="Chan C."/>
        </authorList>
    </citation>
    <scope>NUCLEOTIDE SEQUENCE</scope>
</reference>
<dbReference type="Pfam" id="PF13532">
    <property type="entry name" value="2OG-FeII_Oxy_2"/>
    <property type="match status" value="1"/>
</dbReference>
<accession>A0A813IBV9</accession>
<dbReference type="GO" id="GO:0051213">
    <property type="term" value="F:dioxygenase activity"/>
    <property type="evidence" value="ECO:0007669"/>
    <property type="project" value="InterPro"/>
</dbReference>
<dbReference type="GO" id="GO:0006307">
    <property type="term" value="P:DNA alkylation repair"/>
    <property type="evidence" value="ECO:0007669"/>
    <property type="project" value="InterPro"/>
</dbReference>
<dbReference type="EMBL" id="CAJNNV010030403">
    <property type="protein sequence ID" value="CAE8632438.1"/>
    <property type="molecule type" value="Genomic_DNA"/>
</dbReference>
<protein>
    <recommendedName>
        <fullName evidence="1">Alpha-ketoglutarate-dependent dioxygenase AlkB-like domain-containing protein</fullName>
    </recommendedName>
</protein>
<proteinExistence type="predicted"/>
<dbReference type="InterPro" id="IPR027450">
    <property type="entry name" value="AlkB-like"/>
</dbReference>
<organism evidence="3 4">
    <name type="scientific">Polarella glacialis</name>
    <name type="common">Dinoflagellate</name>
    <dbReference type="NCBI Taxonomy" id="89957"/>
    <lineage>
        <taxon>Eukaryota</taxon>
        <taxon>Sar</taxon>
        <taxon>Alveolata</taxon>
        <taxon>Dinophyceae</taxon>
        <taxon>Suessiales</taxon>
        <taxon>Suessiaceae</taxon>
        <taxon>Polarella</taxon>
    </lineage>
</organism>
<evidence type="ECO:0000313" key="2">
    <source>
        <dbReference type="EMBL" id="CAE8632438.1"/>
    </source>
</evidence>